<dbReference type="GO" id="GO:0016020">
    <property type="term" value="C:membrane"/>
    <property type="evidence" value="ECO:0007669"/>
    <property type="project" value="UniProtKB-SubCell"/>
</dbReference>
<keyword evidence="2 5" id="KW-0812">Transmembrane</keyword>
<keyword evidence="8" id="KW-1185">Reference proteome</keyword>
<evidence type="ECO:0000256" key="5">
    <source>
        <dbReference type="SAM" id="Phobius"/>
    </source>
</evidence>
<reference evidence="8" key="1">
    <citation type="submission" date="2015-07" db="EMBL/GenBank/DDBJ databases">
        <title>Near-Complete Genome Sequence of the Cellulolytic Bacterium Bacteroides (Pseudobacteroides) cellulosolvens ATCC 35603.</title>
        <authorList>
            <person name="Dassa B."/>
            <person name="Utturkar S.M."/>
            <person name="Klingeman D.M."/>
            <person name="Hurt R.A."/>
            <person name="Keller M."/>
            <person name="Xu J."/>
            <person name="Reddy Y.H.K."/>
            <person name="Borovok I."/>
            <person name="Grinberg I.R."/>
            <person name="Lamed R."/>
            <person name="Zhivin O."/>
            <person name="Bayer E.A."/>
            <person name="Brown S.D."/>
        </authorList>
    </citation>
    <scope>NUCLEOTIDE SEQUENCE [LARGE SCALE GENOMIC DNA]</scope>
    <source>
        <strain evidence="8">DSM 2933</strain>
    </source>
</reference>
<sequence>MLRHIWTVFKKEVRDLSRDKRTLLISIVVPMVIIPLLNSLVGGGMEKLQKDINENVSIALSDESRTDDIVDLVKNKLFKDNKNVTLVDTDNAIEALKQDKVRLVLGIDKEYKSKIAEGKPFKIDISYDKSKTKSEGSIWIVREEIDKFNKSILNERIVALGKSPEFLEPVKIEEKNVADEAKTSTSMLAMMLPIIIVILMTVGGVPAATDLVAGEKERNTLEPLLTTKPKRISILLGKYFTVTLFSFITVIASIFGLIIGYIMKPSSLSMGTAQNISGFFVPIPALIISILLAMALGMTFAGIQVALSTYAKSFKEAQVYLSFLMIAAMVPAYANFFTQPGDIPFYYYFIPVINTVSAFKVVLGGTINYMHLLIAFLSSAVHVVIALGIAVSMFNKEKVLFRS</sequence>
<keyword evidence="3 5" id="KW-1133">Transmembrane helix</keyword>
<feature type="transmembrane region" description="Helical" evidence="5">
    <location>
        <begin position="187"/>
        <end position="208"/>
    </location>
</feature>
<protein>
    <recommendedName>
        <fullName evidence="6">ABC-2 type transporter transmembrane domain-containing protein</fullName>
    </recommendedName>
</protein>
<evidence type="ECO:0000256" key="1">
    <source>
        <dbReference type="ARBA" id="ARBA00004141"/>
    </source>
</evidence>
<feature type="transmembrane region" description="Helical" evidence="5">
    <location>
        <begin position="370"/>
        <end position="394"/>
    </location>
</feature>
<feature type="transmembrane region" description="Helical" evidence="5">
    <location>
        <begin position="345"/>
        <end position="363"/>
    </location>
</feature>
<organism evidence="7 8">
    <name type="scientific">Pseudobacteroides cellulosolvens ATCC 35603 = DSM 2933</name>
    <dbReference type="NCBI Taxonomy" id="398512"/>
    <lineage>
        <taxon>Bacteria</taxon>
        <taxon>Bacillati</taxon>
        <taxon>Bacillota</taxon>
        <taxon>Clostridia</taxon>
        <taxon>Eubacteriales</taxon>
        <taxon>Oscillospiraceae</taxon>
        <taxon>Pseudobacteroides</taxon>
    </lineage>
</organism>
<dbReference type="PANTHER" id="PTHR43471">
    <property type="entry name" value="ABC TRANSPORTER PERMEASE"/>
    <property type="match status" value="1"/>
</dbReference>
<feature type="transmembrane region" description="Helical" evidence="5">
    <location>
        <begin position="239"/>
        <end position="263"/>
    </location>
</feature>
<dbReference type="EMBL" id="LGTC01000001">
    <property type="protein sequence ID" value="KNY28553.1"/>
    <property type="molecule type" value="Genomic_DNA"/>
</dbReference>
<gene>
    <name evidence="7" type="ORF">Bccel_3827</name>
</gene>
<name>A0A0L6JRY5_9FIRM</name>
<dbReference type="RefSeq" id="WP_036936739.1">
    <property type="nucleotide sequence ID" value="NZ_JQKC01000002.1"/>
</dbReference>
<evidence type="ECO:0000256" key="4">
    <source>
        <dbReference type="ARBA" id="ARBA00023136"/>
    </source>
</evidence>
<dbReference type="InterPro" id="IPR013525">
    <property type="entry name" value="ABC2_TM"/>
</dbReference>
<evidence type="ECO:0000313" key="8">
    <source>
        <dbReference type="Proteomes" id="UP000036923"/>
    </source>
</evidence>
<proteinExistence type="predicted"/>
<comment type="caution">
    <text evidence="7">The sequence shown here is derived from an EMBL/GenBank/DDBJ whole genome shotgun (WGS) entry which is preliminary data.</text>
</comment>
<keyword evidence="4 5" id="KW-0472">Membrane</keyword>
<dbReference type="PATRIC" id="fig|398512.5.peg.4007"/>
<dbReference type="AlphaFoldDB" id="A0A0L6JRY5"/>
<feature type="domain" description="ABC-2 type transporter transmembrane" evidence="6">
    <location>
        <begin position="20"/>
        <end position="390"/>
    </location>
</feature>
<dbReference type="eggNOG" id="COG1668">
    <property type="taxonomic scope" value="Bacteria"/>
</dbReference>
<dbReference type="Pfam" id="PF12698">
    <property type="entry name" value="ABC2_membrane_3"/>
    <property type="match status" value="1"/>
</dbReference>
<dbReference type="PANTHER" id="PTHR43471:SF3">
    <property type="entry name" value="ABC TRANSPORTER PERMEASE PROTEIN NATB"/>
    <property type="match status" value="1"/>
</dbReference>
<dbReference type="STRING" id="398512.Bccel_3827"/>
<comment type="subcellular location">
    <subcellularLocation>
        <location evidence="1">Membrane</location>
        <topology evidence="1">Multi-pass membrane protein</topology>
    </subcellularLocation>
</comment>
<evidence type="ECO:0000256" key="3">
    <source>
        <dbReference type="ARBA" id="ARBA00022989"/>
    </source>
</evidence>
<evidence type="ECO:0000256" key="2">
    <source>
        <dbReference type="ARBA" id="ARBA00022692"/>
    </source>
</evidence>
<accession>A0A0L6JRY5</accession>
<evidence type="ECO:0000313" key="7">
    <source>
        <dbReference type="EMBL" id="KNY28553.1"/>
    </source>
</evidence>
<dbReference type="Gene3D" id="3.40.1710.10">
    <property type="entry name" value="abc type-2 transporter like domain"/>
    <property type="match status" value="1"/>
</dbReference>
<feature type="transmembrane region" description="Helical" evidence="5">
    <location>
        <begin position="21"/>
        <end position="41"/>
    </location>
</feature>
<feature type="transmembrane region" description="Helical" evidence="5">
    <location>
        <begin position="319"/>
        <end position="339"/>
    </location>
</feature>
<dbReference type="GO" id="GO:0140359">
    <property type="term" value="F:ABC-type transporter activity"/>
    <property type="evidence" value="ECO:0007669"/>
    <property type="project" value="InterPro"/>
</dbReference>
<feature type="transmembrane region" description="Helical" evidence="5">
    <location>
        <begin position="283"/>
        <end position="307"/>
    </location>
</feature>
<evidence type="ECO:0000259" key="6">
    <source>
        <dbReference type="Pfam" id="PF12698"/>
    </source>
</evidence>
<dbReference type="Proteomes" id="UP000036923">
    <property type="component" value="Unassembled WGS sequence"/>
</dbReference>